<dbReference type="Proteomes" id="UP000289738">
    <property type="component" value="Chromosome A03"/>
</dbReference>
<reference evidence="1 2" key="1">
    <citation type="submission" date="2019-01" db="EMBL/GenBank/DDBJ databases">
        <title>Sequencing of cultivated peanut Arachis hypogaea provides insights into genome evolution and oil improvement.</title>
        <authorList>
            <person name="Chen X."/>
        </authorList>
    </citation>
    <scope>NUCLEOTIDE SEQUENCE [LARGE SCALE GENOMIC DNA]</scope>
    <source>
        <strain evidence="2">cv. Fuhuasheng</strain>
        <tissue evidence="1">Leaves</tissue>
    </source>
</reference>
<dbReference type="EMBL" id="SDMP01000003">
    <property type="protein sequence ID" value="RYR65176.1"/>
    <property type="molecule type" value="Genomic_DNA"/>
</dbReference>
<accession>A0A445DPS4</accession>
<gene>
    <name evidence="1" type="ORF">Ahy_A03g011154</name>
</gene>
<evidence type="ECO:0000313" key="1">
    <source>
        <dbReference type="EMBL" id="RYR65176.1"/>
    </source>
</evidence>
<organism evidence="1 2">
    <name type="scientific">Arachis hypogaea</name>
    <name type="common">Peanut</name>
    <dbReference type="NCBI Taxonomy" id="3818"/>
    <lineage>
        <taxon>Eukaryota</taxon>
        <taxon>Viridiplantae</taxon>
        <taxon>Streptophyta</taxon>
        <taxon>Embryophyta</taxon>
        <taxon>Tracheophyta</taxon>
        <taxon>Spermatophyta</taxon>
        <taxon>Magnoliopsida</taxon>
        <taxon>eudicotyledons</taxon>
        <taxon>Gunneridae</taxon>
        <taxon>Pentapetalae</taxon>
        <taxon>rosids</taxon>
        <taxon>fabids</taxon>
        <taxon>Fabales</taxon>
        <taxon>Fabaceae</taxon>
        <taxon>Papilionoideae</taxon>
        <taxon>50 kb inversion clade</taxon>
        <taxon>dalbergioids sensu lato</taxon>
        <taxon>Dalbergieae</taxon>
        <taxon>Pterocarpus clade</taxon>
        <taxon>Arachis</taxon>
    </lineage>
</organism>
<protein>
    <submittedName>
        <fullName evidence="1">Uncharacterized protein</fullName>
    </submittedName>
</protein>
<name>A0A445DPS4_ARAHY</name>
<keyword evidence="2" id="KW-1185">Reference proteome</keyword>
<evidence type="ECO:0000313" key="2">
    <source>
        <dbReference type="Proteomes" id="UP000289738"/>
    </source>
</evidence>
<sequence length="87" mass="10226">MPHGIMRKHVGKLKYSMTTTRVLEKPPTELQIGIVKKVRKYPNFRQCEAVVYFKSKCDLVLNRSFISRALAYARAINSLNVEFFYER</sequence>
<dbReference type="AlphaFoldDB" id="A0A445DPS4"/>
<comment type="caution">
    <text evidence="1">The sequence shown here is derived from an EMBL/GenBank/DDBJ whole genome shotgun (WGS) entry which is preliminary data.</text>
</comment>
<proteinExistence type="predicted"/>